<comment type="caution">
    <text evidence="1">The sequence shown here is derived from an EMBL/GenBank/DDBJ whole genome shotgun (WGS) entry which is preliminary data.</text>
</comment>
<evidence type="ECO:0000313" key="1">
    <source>
        <dbReference type="EMBL" id="KAG1770812.1"/>
    </source>
</evidence>
<protein>
    <submittedName>
        <fullName evidence="1">Uncharacterized protein</fullName>
    </submittedName>
</protein>
<name>A0A9P6ZLM5_9AGAM</name>
<dbReference type="OrthoDB" id="2666278at2759"/>
<dbReference type="AlphaFoldDB" id="A0A9P6ZLM5"/>
<reference evidence="1" key="1">
    <citation type="journal article" date="2020" name="New Phytol.">
        <title>Comparative genomics reveals dynamic genome evolution in host specialist ectomycorrhizal fungi.</title>
        <authorList>
            <person name="Lofgren L.A."/>
            <person name="Nguyen N.H."/>
            <person name="Vilgalys R."/>
            <person name="Ruytinx J."/>
            <person name="Liao H.L."/>
            <person name="Branco S."/>
            <person name="Kuo A."/>
            <person name="LaButti K."/>
            <person name="Lipzen A."/>
            <person name="Andreopoulos W."/>
            <person name="Pangilinan J."/>
            <person name="Riley R."/>
            <person name="Hundley H."/>
            <person name="Na H."/>
            <person name="Barry K."/>
            <person name="Grigoriev I.V."/>
            <person name="Stajich J.E."/>
            <person name="Kennedy P.G."/>
        </authorList>
    </citation>
    <scope>NUCLEOTIDE SEQUENCE</scope>
    <source>
        <strain evidence="1">DOB743</strain>
    </source>
</reference>
<accession>A0A9P6ZLM5</accession>
<sequence>MPALPKGMSQRQFDALPTTRAIKKIIKFMLYQMKIQRQNMDMKWDKVYAYQKGRRGVDESDLWYGKIESLRVDKRAKASQPFWVKIRWYWSADFQEPSFKKASQLDSRFFCMGSQELLESDLSEWMEAAVLADTAEVVKFDEISGVLKPWDGLYTRWSTRSSPPKLQTRRSNGFAQIATGGIISDVLSQLTTKWMNFSKHSFAVRLNVVSQLEFLEMDGQYIRHGNGTSSW</sequence>
<keyword evidence="2" id="KW-1185">Reference proteome</keyword>
<proteinExistence type="predicted"/>
<gene>
    <name evidence="1" type="ORF">EV702DRAFT_1049257</name>
</gene>
<dbReference type="EMBL" id="JABBWD010000063">
    <property type="protein sequence ID" value="KAG1770812.1"/>
    <property type="molecule type" value="Genomic_DNA"/>
</dbReference>
<dbReference type="Proteomes" id="UP000714275">
    <property type="component" value="Unassembled WGS sequence"/>
</dbReference>
<organism evidence="1 2">
    <name type="scientific">Suillus placidus</name>
    <dbReference type="NCBI Taxonomy" id="48579"/>
    <lineage>
        <taxon>Eukaryota</taxon>
        <taxon>Fungi</taxon>
        <taxon>Dikarya</taxon>
        <taxon>Basidiomycota</taxon>
        <taxon>Agaricomycotina</taxon>
        <taxon>Agaricomycetes</taxon>
        <taxon>Agaricomycetidae</taxon>
        <taxon>Boletales</taxon>
        <taxon>Suillineae</taxon>
        <taxon>Suillaceae</taxon>
        <taxon>Suillus</taxon>
    </lineage>
</organism>
<evidence type="ECO:0000313" key="2">
    <source>
        <dbReference type="Proteomes" id="UP000714275"/>
    </source>
</evidence>